<dbReference type="OrthoDB" id="10288345at2759"/>
<dbReference type="EMBL" id="JYDP01000053">
    <property type="protein sequence ID" value="KRZ11040.1"/>
    <property type="molecule type" value="Genomic_DNA"/>
</dbReference>
<dbReference type="Proteomes" id="UP000055024">
    <property type="component" value="Unassembled WGS sequence"/>
</dbReference>
<protein>
    <submittedName>
        <fullName evidence="1">Uncharacterized protein</fullName>
    </submittedName>
</protein>
<evidence type="ECO:0000313" key="2">
    <source>
        <dbReference type="Proteomes" id="UP000055024"/>
    </source>
</evidence>
<dbReference type="AlphaFoldDB" id="A0A0V1HL96"/>
<organism evidence="1 2">
    <name type="scientific">Trichinella zimbabwensis</name>
    <dbReference type="NCBI Taxonomy" id="268475"/>
    <lineage>
        <taxon>Eukaryota</taxon>
        <taxon>Metazoa</taxon>
        <taxon>Ecdysozoa</taxon>
        <taxon>Nematoda</taxon>
        <taxon>Enoplea</taxon>
        <taxon>Dorylaimia</taxon>
        <taxon>Trichinellida</taxon>
        <taxon>Trichinellidae</taxon>
        <taxon>Trichinella</taxon>
    </lineage>
</organism>
<comment type="caution">
    <text evidence="1">The sequence shown here is derived from an EMBL/GenBank/DDBJ whole genome shotgun (WGS) entry which is preliminary data.</text>
</comment>
<name>A0A0V1HL96_9BILA</name>
<evidence type="ECO:0000313" key="1">
    <source>
        <dbReference type="EMBL" id="KRZ11040.1"/>
    </source>
</evidence>
<proteinExistence type="predicted"/>
<keyword evidence="2" id="KW-1185">Reference proteome</keyword>
<reference evidence="1 2" key="1">
    <citation type="submission" date="2015-01" db="EMBL/GenBank/DDBJ databases">
        <title>Evolution of Trichinella species and genotypes.</title>
        <authorList>
            <person name="Korhonen P.K."/>
            <person name="Edoardo P."/>
            <person name="Giuseppe L.R."/>
            <person name="Gasser R.B."/>
        </authorList>
    </citation>
    <scope>NUCLEOTIDE SEQUENCE [LARGE SCALE GENOMIC DNA]</scope>
    <source>
        <strain evidence="1">ISS1029</strain>
    </source>
</reference>
<gene>
    <name evidence="1" type="ORF">T11_15662</name>
</gene>
<accession>A0A0V1HL96</accession>
<sequence length="124" mass="13973">MLEVVIFDERKNAVALHLMRIIIMACSVVGQFSPKFTASRISISVSTIEADDLSRPDSEVHFRLKAHFRRFKQKAVTSKIQQTALPGQHLTVRLLLICQLNVNCLSLPSTSTCTFLLQSIEQFV</sequence>